<protein>
    <submittedName>
        <fullName evidence="7">DUF4102 domain-containing protein</fullName>
    </submittedName>
</protein>
<reference evidence="7 8" key="1">
    <citation type="submission" date="2019-06" db="EMBL/GenBank/DDBJ databases">
        <authorList>
            <person name="Jiang L."/>
        </authorList>
    </citation>
    <scope>NUCLEOTIDE SEQUENCE [LARGE SCALE GENOMIC DNA]</scope>
    <source>
        <strain evidence="7 8">YIM 48858</strain>
    </source>
</reference>
<feature type="domain" description="Tyr recombinase" evidence="6">
    <location>
        <begin position="206"/>
        <end position="378"/>
    </location>
</feature>
<evidence type="ECO:0000256" key="2">
    <source>
        <dbReference type="ARBA" id="ARBA00022908"/>
    </source>
</evidence>
<dbReference type="Pfam" id="PF13356">
    <property type="entry name" value="Arm-DNA-bind_3"/>
    <property type="match status" value="1"/>
</dbReference>
<dbReference type="RefSeq" id="WP_139083850.1">
    <property type="nucleotide sequence ID" value="NZ_VDFV01000079.1"/>
</dbReference>
<dbReference type="Proteomes" id="UP000305709">
    <property type="component" value="Unassembled WGS sequence"/>
</dbReference>
<dbReference type="InterPro" id="IPR002104">
    <property type="entry name" value="Integrase_catalytic"/>
</dbReference>
<keyword evidence="4" id="KW-0233">DNA recombination</keyword>
<evidence type="ECO:0000313" key="7">
    <source>
        <dbReference type="EMBL" id="TNC60470.1"/>
    </source>
</evidence>
<comment type="caution">
    <text evidence="7">The sequence shown here is derived from an EMBL/GenBank/DDBJ whole genome shotgun (WGS) entry which is preliminary data.</text>
</comment>
<feature type="region of interest" description="Disordered" evidence="5">
    <location>
        <begin position="388"/>
        <end position="408"/>
    </location>
</feature>
<dbReference type="InterPro" id="IPR050808">
    <property type="entry name" value="Phage_Integrase"/>
</dbReference>
<dbReference type="Pfam" id="PF00589">
    <property type="entry name" value="Phage_integrase"/>
    <property type="match status" value="1"/>
</dbReference>
<dbReference type="Gene3D" id="1.10.443.10">
    <property type="entry name" value="Intergrase catalytic core"/>
    <property type="match status" value="1"/>
</dbReference>
<evidence type="ECO:0000256" key="1">
    <source>
        <dbReference type="ARBA" id="ARBA00008857"/>
    </source>
</evidence>
<dbReference type="SUPFAM" id="SSF56349">
    <property type="entry name" value="DNA breaking-rejoining enzymes"/>
    <property type="match status" value="1"/>
</dbReference>
<dbReference type="InterPro" id="IPR011010">
    <property type="entry name" value="DNA_brk_join_enz"/>
</dbReference>
<dbReference type="AlphaFoldDB" id="A0A5C4N6K8"/>
<dbReference type="InterPro" id="IPR010998">
    <property type="entry name" value="Integrase_recombinase_N"/>
</dbReference>
<evidence type="ECO:0000256" key="4">
    <source>
        <dbReference type="ARBA" id="ARBA00023172"/>
    </source>
</evidence>
<feature type="compositionally biased region" description="Polar residues" evidence="5">
    <location>
        <begin position="388"/>
        <end position="401"/>
    </location>
</feature>
<keyword evidence="8" id="KW-1185">Reference proteome</keyword>
<keyword evidence="2" id="KW-0229">DNA integration</keyword>
<evidence type="ECO:0000259" key="6">
    <source>
        <dbReference type="PROSITE" id="PS51898"/>
    </source>
</evidence>
<dbReference type="InterPro" id="IPR025166">
    <property type="entry name" value="Integrase_DNA_bind_dom"/>
</dbReference>
<organism evidence="7 8">
    <name type="scientific">Rubellimicrobium roseum</name>
    <dbReference type="NCBI Taxonomy" id="687525"/>
    <lineage>
        <taxon>Bacteria</taxon>
        <taxon>Pseudomonadati</taxon>
        <taxon>Pseudomonadota</taxon>
        <taxon>Alphaproteobacteria</taxon>
        <taxon>Rhodobacterales</taxon>
        <taxon>Roseobacteraceae</taxon>
        <taxon>Rubellimicrobium</taxon>
    </lineage>
</organism>
<dbReference type="InterPro" id="IPR038488">
    <property type="entry name" value="Integrase_DNA-bd_sf"/>
</dbReference>
<dbReference type="PANTHER" id="PTHR30629">
    <property type="entry name" value="PROPHAGE INTEGRASE"/>
    <property type="match status" value="1"/>
</dbReference>
<dbReference type="PANTHER" id="PTHR30629:SF2">
    <property type="entry name" value="PROPHAGE INTEGRASE INTS-RELATED"/>
    <property type="match status" value="1"/>
</dbReference>
<dbReference type="Pfam" id="PF22022">
    <property type="entry name" value="Phage_int_M"/>
    <property type="match status" value="1"/>
</dbReference>
<dbReference type="GO" id="GO:0003677">
    <property type="term" value="F:DNA binding"/>
    <property type="evidence" value="ECO:0007669"/>
    <property type="project" value="UniProtKB-KW"/>
</dbReference>
<dbReference type="GO" id="GO:0015074">
    <property type="term" value="P:DNA integration"/>
    <property type="evidence" value="ECO:0007669"/>
    <property type="project" value="UniProtKB-KW"/>
</dbReference>
<dbReference type="Gene3D" id="1.10.150.130">
    <property type="match status" value="1"/>
</dbReference>
<dbReference type="OrthoDB" id="9795573at2"/>
<evidence type="ECO:0000313" key="8">
    <source>
        <dbReference type="Proteomes" id="UP000305709"/>
    </source>
</evidence>
<dbReference type="InterPro" id="IPR053876">
    <property type="entry name" value="Phage_int_M"/>
</dbReference>
<keyword evidence="3" id="KW-0238">DNA-binding</keyword>
<dbReference type="Gene3D" id="3.30.160.390">
    <property type="entry name" value="Integrase, DNA-binding domain"/>
    <property type="match status" value="1"/>
</dbReference>
<gene>
    <name evidence="7" type="ORF">FHG71_22005</name>
</gene>
<sequence length="408" mass="45387">MATQFLHKLTAVQVRSLPPGKHSDGGGLWLWKREDGGGQWVLRVSIYGRRREMGLGSLSDVSLREARDAAAKQRALARNNVDPIKERQRQKREAARNLHLLRDVARDAFESRKAELKGDGMAGRWFSPLELHVLPKLGRLPVGEINQTDIRDTLAPLWHTKADTARKALNRLSICLRHAAALGLEVDLQACDNAKALLGKSRHKAENIPAMPWAKVPSFYASLSDGTVTHLALRLLILTGVRSGPLRHLHESQITGDVWTVPGETMKGLKDTTPDFRVPLVPEALALIEQARQHARGGYLFPSTRKGVISDMTMSTLMKRRGMKERPHGFRSSLRIWIAETTTTSHEVAETCLGHVTDSKVVRAYRRTDFLEQRRAVMERWAQWVSSGSSPSLAHSETAALSASADEA</sequence>
<dbReference type="PROSITE" id="PS51898">
    <property type="entry name" value="TYR_RECOMBINASE"/>
    <property type="match status" value="1"/>
</dbReference>
<evidence type="ECO:0000256" key="5">
    <source>
        <dbReference type="SAM" id="MobiDB-lite"/>
    </source>
</evidence>
<comment type="similarity">
    <text evidence="1">Belongs to the 'phage' integrase family.</text>
</comment>
<dbReference type="InterPro" id="IPR013762">
    <property type="entry name" value="Integrase-like_cat_sf"/>
</dbReference>
<dbReference type="EMBL" id="VDFV01000079">
    <property type="protein sequence ID" value="TNC60470.1"/>
    <property type="molecule type" value="Genomic_DNA"/>
</dbReference>
<evidence type="ECO:0000256" key="3">
    <source>
        <dbReference type="ARBA" id="ARBA00023125"/>
    </source>
</evidence>
<dbReference type="CDD" id="cd00801">
    <property type="entry name" value="INT_P4_C"/>
    <property type="match status" value="1"/>
</dbReference>
<accession>A0A5C4N6K8</accession>
<dbReference type="GO" id="GO:0006310">
    <property type="term" value="P:DNA recombination"/>
    <property type="evidence" value="ECO:0007669"/>
    <property type="project" value="UniProtKB-KW"/>
</dbReference>
<name>A0A5C4N6K8_9RHOB</name>
<proteinExistence type="inferred from homology"/>